<reference evidence="1" key="1">
    <citation type="submission" date="2018-02" db="EMBL/GenBank/DDBJ databases">
        <title>Rhizophora mucronata_Transcriptome.</title>
        <authorList>
            <person name="Meera S.P."/>
            <person name="Sreeshan A."/>
            <person name="Augustine A."/>
        </authorList>
    </citation>
    <scope>NUCLEOTIDE SEQUENCE</scope>
    <source>
        <tissue evidence="1">Leaf</tissue>
    </source>
</reference>
<dbReference type="EMBL" id="GGEC01077084">
    <property type="protein sequence ID" value="MBX57568.1"/>
    <property type="molecule type" value="Transcribed_RNA"/>
</dbReference>
<accession>A0A2P2PS48</accession>
<evidence type="ECO:0000313" key="1">
    <source>
        <dbReference type="EMBL" id="MBX57568.1"/>
    </source>
</evidence>
<protein>
    <submittedName>
        <fullName evidence="1">Uncharacterized protein</fullName>
    </submittedName>
</protein>
<organism evidence="1">
    <name type="scientific">Rhizophora mucronata</name>
    <name type="common">Asiatic mangrove</name>
    <dbReference type="NCBI Taxonomy" id="61149"/>
    <lineage>
        <taxon>Eukaryota</taxon>
        <taxon>Viridiplantae</taxon>
        <taxon>Streptophyta</taxon>
        <taxon>Embryophyta</taxon>
        <taxon>Tracheophyta</taxon>
        <taxon>Spermatophyta</taxon>
        <taxon>Magnoliopsida</taxon>
        <taxon>eudicotyledons</taxon>
        <taxon>Gunneridae</taxon>
        <taxon>Pentapetalae</taxon>
        <taxon>rosids</taxon>
        <taxon>fabids</taxon>
        <taxon>Malpighiales</taxon>
        <taxon>Rhizophoraceae</taxon>
        <taxon>Rhizophora</taxon>
    </lineage>
</organism>
<name>A0A2P2PS48_RHIMU</name>
<dbReference type="AlphaFoldDB" id="A0A2P2PS48"/>
<proteinExistence type="predicted"/>
<sequence length="34" mass="4162">MKRLYLEFSIDLNIYLQYTSITISKLLRSTFDFK</sequence>